<dbReference type="EMBL" id="JAPFFF010000039">
    <property type="protein sequence ID" value="KAK8842136.1"/>
    <property type="molecule type" value="Genomic_DNA"/>
</dbReference>
<name>A0ABR2H8E7_9EUKA</name>
<dbReference type="Gene3D" id="1.25.40.420">
    <property type="match status" value="1"/>
</dbReference>
<protein>
    <recommendedName>
        <fullName evidence="5">F5/8 type C domain-containing protein</fullName>
    </recommendedName>
</protein>
<evidence type="ECO:0000259" key="1">
    <source>
        <dbReference type="Pfam" id="PF00754"/>
    </source>
</evidence>
<dbReference type="InterPro" id="IPR008979">
    <property type="entry name" value="Galactose-bd-like_sf"/>
</dbReference>
<dbReference type="Gene3D" id="2.60.120.260">
    <property type="entry name" value="Galactose-binding domain-like"/>
    <property type="match status" value="1"/>
</dbReference>
<accession>A0ABR2H8E7</accession>
<evidence type="ECO:0000313" key="3">
    <source>
        <dbReference type="EMBL" id="KAK8842136.1"/>
    </source>
</evidence>
<dbReference type="Pfam" id="PF07707">
    <property type="entry name" value="BACK"/>
    <property type="match status" value="1"/>
</dbReference>
<evidence type="ECO:0000313" key="4">
    <source>
        <dbReference type="Proteomes" id="UP001470230"/>
    </source>
</evidence>
<keyword evidence="4" id="KW-1185">Reference proteome</keyword>
<evidence type="ECO:0008006" key="5">
    <source>
        <dbReference type="Google" id="ProtNLM"/>
    </source>
</evidence>
<dbReference type="Pfam" id="PF00754">
    <property type="entry name" value="F5_F8_type_C"/>
    <property type="match status" value="1"/>
</dbReference>
<sequence length="440" mass="51446">MSKTIKIQLNPSCILTVPFHIYDNDFTFIVNGEEFKTSKLISDLLSPVICQIHLNDPTFDIFIINTQESGSFSHLLDLFNFKKNNISDHELPFIQEVIEILGNQTIECDEWDNPEELTVNNVFSTIKYHEKHCKIFSARLEKEIEFISTHFTEIYDSQEEEFENLSVFTLNSIFSNDKLELESEDQLLRIVNKLYTKDVNYSILYETVFFENVSSEAMKEFVSIFDINELTVSIWRRLADRLVRDTKTSNDMTCDIKNRYKKADNRGTVFPASEENQFKGIINYLRTQSNGKIYNEVDITSSSNLYGSREDRHPRVVALYEDEENYFVSSDIPNIWLMFDFKKHRVAPTGYTIRSYASFANSEHPKSWVIEGSNDSSSWEEIDEQVNCGYLNGKSFVHTFKIKNETSKEYRYIRMRLTGPNWLGNNQLIINSFEIYGKLI</sequence>
<dbReference type="InterPro" id="IPR011705">
    <property type="entry name" value="BACK"/>
</dbReference>
<reference evidence="3 4" key="1">
    <citation type="submission" date="2024-04" db="EMBL/GenBank/DDBJ databases">
        <title>Tritrichomonas musculus Genome.</title>
        <authorList>
            <person name="Alves-Ferreira E."/>
            <person name="Grigg M."/>
            <person name="Lorenzi H."/>
            <person name="Galac M."/>
        </authorList>
    </citation>
    <scope>NUCLEOTIDE SEQUENCE [LARGE SCALE GENOMIC DNA]</scope>
    <source>
        <strain evidence="3 4">EAF2021</strain>
    </source>
</reference>
<comment type="caution">
    <text evidence="3">The sequence shown here is derived from an EMBL/GenBank/DDBJ whole genome shotgun (WGS) entry which is preliminary data.</text>
</comment>
<dbReference type="InterPro" id="IPR000421">
    <property type="entry name" value="FA58C"/>
</dbReference>
<proteinExistence type="predicted"/>
<feature type="domain" description="BACK" evidence="2">
    <location>
        <begin position="144"/>
        <end position="200"/>
    </location>
</feature>
<evidence type="ECO:0000259" key="2">
    <source>
        <dbReference type="Pfam" id="PF07707"/>
    </source>
</evidence>
<dbReference type="SUPFAM" id="SSF49785">
    <property type="entry name" value="Galactose-binding domain-like"/>
    <property type="match status" value="1"/>
</dbReference>
<dbReference type="Proteomes" id="UP001470230">
    <property type="component" value="Unassembled WGS sequence"/>
</dbReference>
<feature type="domain" description="F5/8 type C" evidence="1">
    <location>
        <begin position="299"/>
        <end position="422"/>
    </location>
</feature>
<organism evidence="3 4">
    <name type="scientific">Tritrichomonas musculus</name>
    <dbReference type="NCBI Taxonomy" id="1915356"/>
    <lineage>
        <taxon>Eukaryota</taxon>
        <taxon>Metamonada</taxon>
        <taxon>Parabasalia</taxon>
        <taxon>Tritrichomonadida</taxon>
        <taxon>Tritrichomonadidae</taxon>
        <taxon>Tritrichomonas</taxon>
    </lineage>
</organism>
<gene>
    <name evidence="3" type="ORF">M9Y10_026363</name>
</gene>